<dbReference type="AlphaFoldDB" id="A0A162I1A5"/>
<reference evidence="1 2" key="1">
    <citation type="journal article" date="2016" name="Genome Biol. Evol.">
        <title>Divergent and convergent evolution of fungal pathogenicity.</title>
        <authorList>
            <person name="Shang Y."/>
            <person name="Xiao G."/>
            <person name="Zheng P."/>
            <person name="Cen K."/>
            <person name="Zhan S."/>
            <person name="Wang C."/>
        </authorList>
    </citation>
    <scope>NUCLEOTIDE SEQUENCE [LARGE SCALE GENOMIC DNA]</scope>
    <source>
        <strain evidence="1 2">RCEF 3172</strain>
    </source>
</reference>
<organism evidence="1 2">
    <name type="scientific">Beauveria brongniartii RCEF 3172</name>
    <dbReference type="NCBI Taxonomy" id="1081107"/>
    <lineage>
        <taxon>Eukaryota</taxon>
        <taxon>Fungi</taxon>
        <taxon>Dikarya</taxon>
        <taxon>Ascomycota</taxon>
        <taxon>Pezizomycotina</taxon>
        <taxon>Sordariomycetes</taxon>
        <taxon>Hypocreomycetidae</taxon>
        <taxon>Hypocreales</taxon>
        <taxon>Cordycipitaceae</taxon>
        <taxon>Beauveria</taxon>
        <taxon>Beauveria brongniartii</taxon>
    </lineage>
</organism>
<comment type="caution">
    <text evidence="1">The sequence shown here is derived from an EMBL/GenBank/DDBJ whole genome shotgun (WGS) entry which is preliminary data.</text>
</comment>
<dbReference type="EMBL" id="AZHA01000002">
    <property type="protein sequence ID" value="OAA51045.1"/>
    <property type="molecule type" value="Genomic_DNA"/>
</dbReference>
<protein>
    <submittedName>
        <fullName evidence="1">Uncharacterized protein</fullName>
    </submittedName>
</protein>
<dbReference type="OrthoDB" id="419598at2759"/>
<evidence type="ECO:0000313" key="1">
    <source>
        <dbReference type="EMBL" id="OAA51045.1"/>
    </source>
</evidence>
<proteinExistence type="predicted"/>
<evidence type="ECO:0000313" key="2">
    <source>
        <dbReference type="Proteomes" id="UP000076863"/>
    </source>
</evidence>
<keyword evidence="2" id="KW-1185">Reference proteome</keyword>
<dbReference type="Proteomes" id="UP000076863">
    <property type="component" value="Unassembled WGS sequence"/>
</dbReference>
<accession>A0A162I1A5</accession>
<gene>
    <name evidence="1" type="ORF">BBO_00992</name>
</gene>
<name>A0A162I1A5_9HYPO</name>
<sequence length="166" mass="18078">MGIDFDGSDAVFYIPPPAMDGIDMDMLARKSSDAVKSAIKTWSSVKRLLVLSAIAAQNDQGIVRVTSGRYFHERVHIDEASECYEIAQTLVAAVDNQQSASQLREAIKLRAEIHNHIASAATQNNDADNALHHFLTYNEMLRELNSDTAAPLDSTLASSYLNAGLG</sequence>